<organism evidence="5 6">
    <name type="scientific">Potamilus streckersoni</name>
    <dbReference type="NCBI Taxonomy" id="2493646"/>
    <lineage>
        <taxon>Eukaryota</taxon>
        <taxon>Metazoa</taxon>
        <taxon>Spiralia</taxon>
        <taxon>Lophotrochozoa</taxon>
        <taxon>Mollusca</taxon>
        <taxon>Bivalvia</taxon>
        <taxon>Autobranchia</taxon>
        <taxon>Heteroconchia</taxon>
        <taxon>Palaeoheterodonta</taxon>
        <taxon>Unionida</taxon>
        <taxon>Unionoidea</taxon>
        <taxon>Unionidae</taxon>
        <taxon>Ambleminae</taxon>
        <taxon>Lampsilini</taxon>
        <taxon>Potamilus</taxon>
    </lineage>
</organism>
<dbReference type="InterPro" id="IPR041988">
    <property type="entry name" value="Ribosomal_uL24_KOW"/>
</dbReference>
<keyword evidence="6" id="KW-1185">Reference proteome</keyword>
<proteinExistence type="inferred from homology"/>
<dbReference type="InterPro" id="IPR008991">
    <property type="entry name" value="Translation_prot_SH3-like_sf"/>
</dbReference>
<dbReference type="GO" id="GO:0005840">
    <property type="term" value="C:ribosome"/>
    <property type="evidence" value="ECO:0007669"/>
    <property type="project" value="UniProtKB-KW"/>
</dbReference>
<protein>
    <recommendedName>
        <fullName evidence="4">Large ribosomal subunit protein uL24 C-terminal domain-containing protein</fullName>
    </recommendedName>
</protein>
<evidence type="ECO:0000256" key="3">
    <source>
        <dbReference type="ARBA" id="ARBA00023274"/>
    </source>
</evidence>
<evidence type="ECO:0000259" key="4">
    <source>
        <dbReference type="Pfam" id="PF17136"/>
    </source>
</evidence>
<evidence type="ECO:0000313" key="6">
    <source>
        <dbReference type="Proteomes" id="UP001195483"/>
    </source>
</evidence>
<reference evidence="5" key="2">
    <citation type="journal article" date="2021" name="Genome Biol. Evol.">
        <title>Developing a high-quality reference genome for a parasitic bivalve with doubly uniparental inheritance (Bivalvia: Unionida).</title>
        <authorList>
            <person name="Smith C.H."/>
        </authorList>
    </citation>
    <scope>NUCLEOTIDE SEQUENCE</scope>
    <source>
        <strain evidence="5">CHS0354</strain>
        <tissue evidence="5">Mantle</tissue>
    </source>
</reference>
<evidence type="ECO:0000256" key="2">
    <source>
        <dbReference type="ARBA" id="ARBA00022980"/>
    </source>
</evidence>
<keyword evidence="3" id="KW-0687">Ribonucleoprotein</keyword>
<dbReference type="SUPFAM" id="SSF50104">
    <property type="entry name" value="Translation proteins SH3-like domain"/>
    <property type="match status" value="1"/>
</dbReference>
<dbReference type="Pfam" id="PF17136">
    <property type="entry name" value="ribosomal_L24"/>
    <property type="match status" value="1"/>
</dbReference>
<dbReference type="InterPro" id="IPR003256">
    <property type="entry name" value="Ribosomal_uL24"/>
</dbReference>
<dbReference type="InterPro" id="IPR014722">
    <property type="entry name" value="Rib_uL2_dom2"/>
</dbReference>
<dbReference type="InterPro" id="IPR057264">
    <property type="entry name" value="Ribosomal_uL24_C"/>
</dbReference>
<dbReference type="EMBL" id="JAEAOA010002134">
    <property type="protein sequence ID" value="KAK3584726.1"/>
    <property type="molecule type" value="Genomic_DNA"/>
</dbReference>
<dbReference type="InterPro" id="IPR005825">
    <property type="entry name" value="Ribosomal_uL24_CS"/>
</dbReference>
<dbReference type="PANTHER" id="PTHR12903">
    <property type="entry name" value="MITOCHONDRIAL RIBOSOMAL PROTEIN L24"/>
    <property type="match status" value="1"/>
</dbReference>
<comment type="caution">
    <text evidence="5">The sequence shown here is derived from an EMBL/GenBank/DDBJ whole genome shotgun (WGS) entry which is preliminary data.</text>
</comment>
<dbReference type="GO" id="GO:0003735">
    <property type="term" value="F:structural constituent of ribosome"/>
    <property type="evidence" value="ECO:0007669"/>
    <property type="project" value="InterPro"/>
</dbReference>
<dbReference type="NCBIfam" id="TIGR01079">
    <property type="entry name" value="rplX_bact"/>
    <property type="match status" value="1"/>
</dbReference>
<keyword evidence="2" id="KW-0689">Ribosomal protein</keyword>
<reference evidence="5" key="3">
    <citation type="submission" date="2023-05" db="EMBL/GenBank/DDBJ databases">
        <authorList>
            <person name="Smith C.H."/>
        </authorList>
    </citation>
    <scope>NUCLEOTIDE SEQUENCE</scope>
    <source>
        <strain evidence="5">CHS0354</strain>
        <tissue evidence="5">Mantle</tissue>
    </source>
</reference>
<comment type="similarity">
    <text evidence="1">Belongs to the universal ribosomal protein uL24 family.</text>
</comment>
<dbReference type="GO" id="GO:0003723">
    <property type="term" value="F:RNA binding"/>
    <property type="evidence" value="ECO:0007669"/>
    <property type="project" value="InterPro"/>
</dbReference>
<dbReference type="GO" id="GO:0006412">
    <property type="term" value="P:translation"/>
    <property type="evidence" value="ECO:0007669"/>
    <property type="project" value="InterPro"/>
</dbReference>
<evidence type="ECO:0000313" key="5">
    <source>
        <dbReference type="EMBL" id="KAK3584726.1"/>
    </source>
</evidence>
<sequence length="244" mass="28514">MRLTVSLCCQYFKRYVQSEIEKKTGFRTWKPIRGSKVVASKKWYFTEHPPWTTEAQNANGYILKQPKVLVEPVKEWKIFIGDRVQVLVGKDKGKQGIVSYLVKERNWCFVEGLHCRFLNRTKTSTYPGVLLREEKPLLVTTEVALVDPSDGQPTEVEWRHTESGDRVRVSLRTGRIIPLTGPIPTDEDDHFIEAVEKYKDSTKDVPKKELEKVTFEPKLCTFEQDIMEKMEIKEDRKPAPTYWY</sequence>
<dbReference type="Gene3D" id="2.30.30.30">
    <property type="match status" value="1"/>
</dbReference>
<dbReference type="AlphaFoldDB" id="A0AAE0S3P0"/>
<name>A0AAE0S3P0_9BIVA</name>
<accession>A0AAE0S3P0</accession>
<feature type="domain" description="Large ribosomal subunit protein uL24 C-terminal" evidence="4">
    <location>
        <begin position="121"/>
        <end position="177"/>
    </location>
</feature>
<dbReference type="GO" id="GO:1990904">
    <property type="term" value="C:ribonucleoprotein complex"/>
    <property type="evidence" value="ECO:0007669"/>
    <property type="project" value="UniProtKB-KW"/>
</dbReference>
<dbReference type="CDD" id="cd06089">
    <property type="entry name" value="KOW_RPL26"/>
    <property type="match status" value="1"/>
</dbReference>
<reference evidence="5" key="1">
    <citation type="journal article" date="2021" name="Genome Biol. Evol.">
        <title>A High-Quality Reference Genome for a Parasitic Bivalve with Doubly Uniparental Inheritance (Bivalvia: Unionida).</title>
        <authorList>
            <person name="Smith C.H."/>
        </authorList>
    </citation>
    <scope>NUCLEOTIDE SEQUENCE</scope>
    <source>
        <strain evidence="5">CHS0354</strain>
    </source>
</reference>
<gene>
    <name evidence="5" type="ORF">CHS0354_036503</name>
</gene>
<dbReference type="Proteomes" id="UP001195483">
    <property type="component" value="Unassembled WGS sequence"/>
</dbReference>
<evidence type="ECO:0000256" key="1">
    <source>
        <dbReference type="ARBA" id="ARBA00010618"/>
    </source>
</evidence>
<dbReference type="PROSITE" id="PS01108">
    <property type="entry name" value="RIBOSOMAL_L24"/>
    <property type="match status" value="1"/>
</dbReference>